<proteinExistence type="predicted"/>
<sequence length="102" mass="11428">ISFVGAACNFFVFMKIQVLQNMANPFGCISGSLAMWEALSLTLFLIYYSSVVFFDIRAQALSDYCGAFLLGAFQVALYAHVLISLNRFCAIFFPFQYGKVFT</sequence>
<feature type="transmembrane region" description="Helical" evidence="1">
    <location>
        <begin position="33"/>
        <end position="54"/>
    </location>
</feature>
<dbReference type="SUPFAM" id="SSF81321">
    <property type="entry name" value="Family A G protein-coupled receptor-like"/>
    <property type="match status" value="1"/>
</dbReference>
<dbReference type="PANTHER" id="PTHR23017">
    <property type="entry name" value="SERPENTINE RECEPTOR, CLASS X"/>
    <property type="match status" value="1"/>
</dbReference>
<dbReference type="Gene3D" id="1.20.1070.10">
    <property type="entry name" value="Rhodopsin 7-helix transmembrane proteins"/>
    <property type="match status" value="1"/>
</dbReference>
<gene>
    <name evidence="3" type="ORF">GCK32_014270</name>
</gene>
<protein>
    <recommendedName>
        <fullName evidence="2">7TM GPCR serpentine receptor class x (Srx) domain-containing protein</fullName>
    </recommendedName>
</protein>
<feature type="non-terminal residue" evidence="3">
    <location>
        <position position="1"/>
    </location>
</feature>
<comment type="caution">
    <text evidence="3">The sequence shown here is derived from an EMBL/GenBank/DDBJ whole genome shotgun (WGS) entry which is preliminary data.</text>
</comment>
<keyword evidence="1" id="KW-0472">Membrane</keyword>
<evidence type="ECO:0000313" key="4">
    <source>
        <dbReference type="Proteomes" id="UP001331761"/>
    </source>
</evidence>
<keyword evidence="1" id="KW-0812">Transmembrane</keyword>
<feature type="domain" description="7TM GPCR serpentine receptor class x (Srx)" evidence="2">
    <location>
        <begin position="1"/>
        <end position="101"/>
    </location>
</feature>
<evidence type="ECO:0000256" key="1">
    <source>
        <dbReference type="SAM" id="Phobius"/>
    </source>
</evidence>
<keyword evidence="4" id="KW-1185">Reference proteome</keyword>
<dbReference type="Pfam" id="PF10328">
    <property type="entry name" value="7TM_GPCR_Srx"/>
    <property type="match status" value="1"/>
</dbReference>
<keyword evidence="1" id="KW-1133">Transmembrane helix</keyword>
<dbReference type="AlphaFoldDB" id="A0AAN8F7X3"/>
<evidence type="ECO:0000313" key="3">
    <source>
        <dbReference type="EMBL" id="KAK5966688.1"/>
    </source>
</evidence>
<dbReference type="PANTHER" id="PTHR23017:SF44">
    <property type="entry name" value="G-PROTEIN COUPLED RECEPTORS FAMILY 1 PROFILE DOMAIN-CONTAINING PROTEIN"/>
    <property type="match status" value="1"/>
</dbReference>
<organism evidence="3 4">
    <name type="scientific">Trichostrongylus colubriformis</name>
    <name type="common">Black scour worm</name>
    <dbReference type="NCBI Taxonomy" id="6319"/>
    <lineage>
        <taxon>Eukaryota</taxon>
        <taxon>Metazoa</taxon>
        <taxon>Ecdysozoa</taxon>
        <taxon>Nematoda</taxon>
        <taxon>Chromadorea</taxon>
        <taxon>Rhabditida</taxon>
        <taxon>Rhabditina</taxon>
        <taxon>Rhabditomorpha</taxon>
        <taxon>Strongyloidea</taxon>
        <taxon>Trichostrongylidae</taxon>
        <taxon>Trichostrongylus</taxon>
    </lineage>
</organism>
<reference evidence="3 4" key="1">
    <citation type="submission" date="2019-10" db="EMBL/GenBank/DDBJ databases">
        <title>Assembly and Annotation for the nematode Trichostrongylus colubriformis.</title>
        <authorList>
            <person name="Martin J."/>
        </authorList>
    </citation>
    <scope>NUCLEOTIDE SEQUENCE [LARGE SCALE GENOMIC DNA]</scope>
    <source>
        <strain evidence="3">G859</strain>
        <tissue evidence="3">Whole worm</tissue>
    </source>
</reference>
<dbReference type="EMBL" id="WIXE01023228">
    <property type="protein sequence ID" value="KAK5966688.1"/>
    <property type="molecule type" value="Genomic_DNA"/>
</dbReference>
<dbReference type="Proteomes" id="UP001331761">
    <property type="component" value="Unassembled WGS sequence"/>
</dbReference>
<accession>A0AAN8F7X3</accession>
<evidence type="ECO:0000259" key="2">
    <source>
        <dbReference type="Pfam" id="PF10328"/>
    </source>
</evidence>
<feature type="transmembrane region" description="Helical" evidence="1">
    <location>
        <begin position="66"/>
        <end position="93"/>
    </location>
</feature>
<dbReference type="InterPro" id="IPR019430">
    <property type="entry name" value="7TM_GPCR_serpentine_rcpt_Srx"/>
</dbReference>
<name>A0AAN8F7X3_TRICO</name>